<dbReference type="InterPro" id="IPR011010">
    <property type="entry name" value="DNA_brk_join_enz"/>
</dbReference>
<comment type="caution">
    <text evidence="8">The sequence shown here is derived from an EMBL/GenBank/DDBJ whole genome shotgun (WGS) entry which is preliminary data.</text>
</comment>
<keyword evidence="9" id="KW-1185">Reference proteome</keyword>
<comment type="similarity">
    <text evidence="1">Belongs to the 'phage' integrase family.</text>
</comment>
<dbReference type="Gene3D" id="1.10.150.130">
    <property type="match status" value="1"/>
</dbReference>
<dbReference type="Proteomes" id="UP000542674">
    <property type="component" value="Unassembled WGS sequence"/>
</dbReference>
<dbReference type="Pfam" id="PF00589">
    <property type="entry name" value="Phage_integrase"/>
    <property type="match status" value="1"/>
</dbReference>
<reference evidence="8 9" key="1">
    <citation type="submission" date="2020-08" db="EMBL/GenBank/DDBJ databases">
        <title>Sequencing the genomes of 1000 actinobacteria strains.</title>
        <authorList>
            <person name="Klenk H.-P."/>
        </authorList>
    </citation>
    <scope>NUCLEOTIDE SEQUENCE [LARGE SCALE GENOMIC DNA]</scope>
    <source>
        <strain evidence="8 9">DSM 45084</strain>
    </source>
</reference>
<dbReference type="PANTHER" id="PTHR30629">
    <property type="entry name" value="PROPHAGE INTEGRASE"/>
    <property type="match status" value="1"/>
</dbReference>
<accession>A0A7W7WXY0</accession>
<evidence type="ECO:0000256" key="2">
    <source>
        <dbReference type="ARBA" id="ARBA00022908"/>
    </source>
</evidence>
<evidence type="ECO:0000256" key="3">
    <source>
        <dbReference type="ARBA" id="ARBA00023125"/>
    </source>
</evidence>
<protein>
    <submittedName>
        <fullName evidence="8">Integrase</fullName>
    </submittedName>
</protein>
<dbReference type="SUPFAM" id="SSF56349">
    <property type="entry name" value="DNA breaking-rejoining enzymes"/>
    <property type="match status" value="1"/>
</dbReference>
<gene>
    <name evidence="8" type="ORF">F4559_005194</name>
</gene>
<dbReference type="InterPro" id="IPR044068">
    <property type="entry name" value="CB"/>
</dbReference>
<dbReference type="Gene3D" id="1.10.443.10">
    <property type="entry name" value="Intergrase catalytic core"/>
    <property type="match status" value="1"/>
</dbReference>
<sequence length="388" mass="42983">MARPPLPIGTFGTIRTYRDRSGWRARTNFRDHDGVTRPVERRGRTKAGAVGALKEALRDRKGPAGSDGITSDMRFRDAAELWLEAFQRSVDAGRRSPTSRETYENRLRGLLLPAVGDLRIRELTVARLDRVVATVQDRTSSSTAKTVRTVLSGVCALAVRHGALVSNPVRDVAPLEGRRERARVLSLGELADLLAKLDGDEVAMRHDLPDLARWYAGTGERTGEGLAVHWHHLDLHTGTVTWGGGLIRVKGEGQRVSRGKTDVSERALPLSSWLVGVLRERRGRLAERFGVDQADLRGPVFPNSRGGLRDKHNTLARWREFRTRAGYPWVTFRTFRRSVATILDEAGLSARQIADQLGHSKVSTTQDVYMGRRVAGRKAADALEAIKG</sequence>
<dbReference type="GO" id="GO:0006310">
    <property type="term" value="P:DNA recombination"/>
    <property type="evidence" value="ECO:0007669"/>
    <property type="project" value="UniProtKB-KW"/>
</dbReference>
<evidence type="ECO:0000256" key="4">
    <source>
        <dbReference type="ARBA" id="ARBA00023172"/>
    </source>
</evidence>
<dbReference type="PANTHER" id="PTHR30629:SF2">
    <property type="entry name" value="PROPHAGE INTEGRASE INTS-RELATED"/>
    <property type="match status" value="1"/>
</dbReference>
<dbReference type="PROSITE" id="PS51900">
    <property type="entry name" value="CB"/>
    <property type="match status" value="1"/>
</dbReference>
<keyword evidence="3 5" id="KW-0238">DNA-binding</keyword>
<dbReference type="InterPro" id="IPR050808">
    <property type="entry name" value="Phage_Integrase"/>
</dbReference>
<keyword evidence="2" id="KW-0229">DNA integration</keyword>
<dbReference type="PROSITE" id="PS51898">
    <property type="entry name" value="TYR_RECOMBINASE"/>
    <property type="match status" value="1"/>
</dbReference>
<evidence type="ECO:0000313" key="9">
    <source>
        <dbReference type="Proteomes" id="UP000542674"/>
    </source>
</evidence>
<name>A0A7W7WXY0_9PSEU</name>
<evidence type="ECO:0000259" key="7">
    <source>
        <dbReference type="PROSITE" id="PS51900"/>
    </source>
</evidence>
<dbReference type="InterPro" id="IPR053876">
    <property type="entry name" value="Phage_int_M"/>
</dbReference>
<dbReference type="GO" id="GO:0015074">
    <property type="term" value="P:DNA integration"/>
    <property type="evidence" value="ECO:0007669"/>
    <property type="project" value="UniProtKB-KW"/>
</dbReference>
<feature type="domain" description="Tyr recombinase" evidence="6">
    <location>
        <begin position="180"/>
        <end position="384"/>
    </location>
</feature>
<proteinExistence type="inferred from homology"/>
<organism evidence="8 9">
    <name type="scientific">Saccharothrix violaceirubra</name>
    <dbReference type="NCBI Taxonomy" id="413306"/>
    <lineage>
        <taxon>Bacteria</taxon>
        <taxon>Bacillati</taxon>
        <taxon>Actinomycetota</taxon>
        <taxon>Actinomycetes</taxon>
        <taxon>Pseudonocardiales</taxon>
        <taxon>Pseudonocardiaceae</taxon>
        <taxon>Saccharothrix</taxon>
    </lineage>
</organism>
<evidence type="ECO:0000313" key="8">
    <source>
        <dbReference type="EMBL" id="MBB4967835.1"/>
    </source>
</evidence>
<feature type="domain" description="Core-binding (CB)" evidence="7">
    <location>
        <begin position="73"/>
        <end position="159"/>
    </location>
</feature>
<dbReference type="EMBL" id="JACHJS010000001">
    <property type="protein sequence ID" value="MBB4967835.1"/>
    <property type="molecule type" value="Genomic_DNA"/>
</dbReference>
<dbReference type="InterPro" id="IPR002104">
    <property type="entry name" value="Integrase_catalytic"/>
</dbReference>
<dbReference type="AlphaFoldDB" id="A0A7W7WXY0"/>
<evidence type="ECO:0000256" key="5">
    <source>
        <dbReference type="PROSITE-ProRule" id="PRU01248"/>
    </source>
</evidence>
<evidence type="ECO:0000256" key="1">
    <source>
        <dbReference type="ARBA" id="ARBA00008857"/>
    </source>
</evidence>
<evidence type="ECO:0000259" key="6">
    <source>
        <dbReference type="PROSITE" id="PS51898"/>
    </source>
</evidence>
<dbReference type="GO" id="GO:0003677">
    <property type="term" value="F:DNA binding"/>
    <property type="evidence" value="ECO:0007669"/>
    <property type="project" value="UniProtKB-UniRule"/>
</dbReference>
<keyword evidence="4" id="KW-0233">DNA recombination</keyword>
<dbReference type="InterPro" id="IPR010998">
    <property type="entry name" value="Integrase_recombinase_N"/>
</dbReference>
<dbReference type="Pfam" id="PF22022">
    <property type="entry name" value="Phage_int_M"/>
    <property type="match status" value="1"/>
</dbReference>
<dbReference type="InterPro" id="IPR013762">
    <property type="entry name" value="Integrase-like_cat_sf"/>
</dbReference>
<dbReference type="RefSeq" id="WP_184672853.1">
    <property type="nucleotide sequence ID" value="NZ_BAABAI010000016.1"/>
</dbReference>